<dbReference type="Gene3D" id="1.10.510.10">
    <property type="entry name" value="Transferase(Phosphotransferase) domain 1"/>
    <property type="match status" value="1"/>
</dbReference>
<evidence type="ECO:0000259" key="1">
    <source>
        <dbReference type="PROSITE" id="PS50011"/>
    </source>
</evidence>
<dbReference type="Proteomes" id="UP000266673">
    <property type="component" value="Unassembled WGS sequence"/>
</dbReference>
<dbReference type="SUPFAM" id="SSF56112">
    <property type="entry name" value="Protein kinase-like (PK-like)"/>
    <property type="match status" value="1"/>
</dbReference>
<keyword evidence="2" id="KW-0418">Kinase</keyword>
<dbReference type="GO" id="GO:0005524">
    <property type="term" value="F:ATP binding"/>
    <property type="evidence" value="ECO:0007669"/>
    <property type="project" value="InterPro"/>
</dbReference>
<dbReference type="STRING" id="44941.A0A397TW86"/>
<keyword evidence="3" id="KW-1185">Reference proteome</keyword>
<accession>A0A397TW86</accession>
<protein>
    <submittedName>
        <fullName evidence="2">Kinase-like domain-containing protein</fullName>
    </submittedName>
</protein>
<proteinExistence type="predicted"/>
<evidence type="ECO:0000313" key="3">
    <source>
        <dbReference type="Proteomes" id="UP000266673"/>
    </source>
</evidence>
<reference evidence="2 3" key="1">
    <citation type="submission" date="2018-06" db="EMBL/GenBank/DDBJ databases">
        <title>Comparative genomics reveals the genomic features of Rhizophagus irregularis, R. cerebriforme, R. diaphanum and Gigaspora rosea, and their symbiotic lifestyle signature.</title>
        <authorList>
            <person name="Morin E."/>
            <person name="San Clemente H."/>
            <person name="Chen E.C.H."/>
            <person name="De La Providencia I."/>
            <person name="Hainaut M."/>
            <person name="Kuo A."/>
            <person name="Kohler A."/>
            <person name="Murat C."/>
            <person name="Tang N."/>
            <person name="Roy S."/>
            <person name="Loubradou J."/>
            <person name="Henrissat B."/>
            <person name="Grigoriev I.V."/>
            <person name="Corradi N."/>
            <person name="Roux C."/>
            <person name="Martin F.M."/>
        </authorList>
    </citation>
    <scope>NUCLEOTIDE SEQUENCE [LARGE SCALE GENOMIC DNA]</scope>
    <source>
        <strain evidence="2 3">DAOM 194757</strain>
    </source>
</reference>
<dbReference type="InterPro" id="IPR011009">
    <property type="entry name" value="Kinase-like_dom_sf"/>
</dbReference>
<keyword evidence="2" id="KW-0808">Transferase</keyword>
<name>A0A397TW86_9GLOM</name>
<feature type="domain" description="Protein kinase" evidence="1">
    <location>
        <begin position="1"/>
        <end position="76"/>
    </location>
</feature>
<dbReference type="InterPro" id="IPR000719">
    <property type="entry name" value="Prot_kinase_dom"/>
</dbReference>
<organism evidence="2 3">
    <name type="scientific">Gigaspora rosea</name>
    <dbReference type="NCBI Taxonomy" id="44941"/>
    <lineage>
        <taxon>Eukaryota</taxon>
        <taxon>Fungi</taxon>
        <taxon>Fungi incertae sedis</taxon>
        <taxon>Mucoromycota</taxon>
        <taxon>Glomeromycotina</taxon>
        <taxon>Glomeromycetes</taxon>
        <taxon>Diversisporales</taxon>
        <taxon>Gigasporaceae</taxon>
        <taxon>Gigaspora</taxon>
    </lineage>
</organism>
<dbReference type="OrthoDB" id="4062651at2759"/>
<comment type="caution">
    <text evidence="2">The sequence shown here is derived from an EMBL/GenBank/DDBJ whole genome shotgun (WGS) entry which is preliminary data.</text>
</comment>
<dbReference type="EMBL" id="QKWP01002729">
    <property type="protein sequence ID" value="RIB02342.1"/>
    <property type="molecule type" value="Genomic_DNA"/>
</dbReference>
<dbReference type="Pfam" id="PF07714">
    <property type="entry name" value="PK_Tyr_Ser-Thr"/>
    <property type="match status" value="1"/>
</dbReference>
<dbReference type="InterPro" id="IPR001245">
    <property type="entry name" value="Ser-Thr/Tyr_kinase_cat_dom"/>
</dbReference>
<dbReference type="AlphaFoldDB" id="A0A397TW86"/>
<sequence length="76" mass="8709">MVMQYAKQGSLRKLLDNIYKDLSWKHKIVNLRYIAEGLAAIHEANLVHKDFHSGNIVNNNTCSSFITDFGLCRPVF</sequence>
<gene>
    <name evidence="2" type="ORF">C2G38_2125466</name>
</gene>
<dbReference type="GO" id="GO:0004672">
    <property type="term" value="F:protein kinase activity"/>
    <property type="evidence" value="ECO:0007669"/>
    <property type="project" value="InterPro"/>
</dbReference>
<dbReference type="PROSITE" id="PS50011">
    <property type="entry name" value="PROTEIN_KINASE_DOM"/>
    <property type="match status" value="1"/>
</dbReference>
<feature type="non-terminal residue" evidence="2">
    <location>
        <position position="76"/>
    </location>
</feature>
<evidence type="ECO:0000313" key="2">
    <source>
        <dbReference type="EMBL" id="RIB02342.1"/>
    </source>
</evidence>